<keyword evidence="3" id="KW-1185">Reference proteome</keyword>
<name>A0A0A3IYQ7_9BACL</name>
<evidence type="ECO:0000313" key="2">
    <source>
        <dbReference type="EMBL" id="KGR89806.1"/>
    </source>
</evidence>
<evidence type="ECO:0000259" key="1">
    <source>
        <dbReference type="Pfam" id="PF02036"/>
    </source>
</evidence>
<feature type="domain" description="SCP2" evidence="1">
    <location>
        <begin position="15"/>
        <end position="103"/>
    </location>
</feature>
<proteinExistence type="predicted"/>
<comment type="caution">
    <text evidence="2">The sequence shown here is derived from an EMBL/GenBank/DDBJ whole genome shotgun (WGS) entry which is preliminary data.</text>
</comment>
<dbReference type="PANTHER" id="PTHR10094">
    <property type="entry name" value="STEROL CARRIER PROTEIN 2 SCP-2 FAMILY PROTEIN"/>
    <property type="match status" value="1"/>
</dbReference>
<dbReference type="Pfam" id="PF02036">
    <property type="entry name" value="SCP2"/>
    <property type="match status" value="1"/>
</dbReference>
<protein>
    <submittedName>
        <fullName evidence="2">Sterol carrier protein</fullName>
    </submittedName>
</protein>
<dbReference type="SUPFAM" id="SSF55718">
    <property type="entry name" value="SCP-like"/>
    <property type="match status" value="1"/>
</dbReference>
<evidence type="ECO:0000313" key="3">
    <source>
        <dbReference type="Proteomes" id="UP000030595"/>
    </source>
</evidence>
<dbReference type="OrthoDB" id="9804656at2"/>
<dbReference type="EMBL" id="JPVQ01000033">
    <property type="protein sequence ID" value="KGR89806.1"/>
    <property type="molecule type" value="Genomic_DNA"/>
</dbReference>
<dbReference type="InterPro" id="IPR036527">
    <property type="entry name" value="SCP2_sterol-bd_dom_sf"/>
</dbReference>
<dbReference type="InterPro" id="IPR003033">
    <property type="entry name" value="SCP2_sterol-bd_dom"/>
</dbReference>
<dbReference type="AlphaFoldDB" id="A0A0A3IYQ7"/>
<dbReference type="Proteomes" id="UP000030595">
    <property type="component" value="Unassembled WGS sequence"/>
</dbReference>
<dbReference type="GO" id="GO:0005829">
    <property type="term" value="C:cytosol"/>
    <property type="evidence" value="ECO:0007669"/>
    <property type="project" value="TreeGrafter"/>
</dbReference>
<dbReference type="Gene3D" id="3.30.1050.10">
    <property type="entry name" value="SCP2 sterol-binding domain"/>
    <property type="match status" value="1"/>
</dbReference>
<gene>
    <name evidence="2" type="ORF">CD30_14980</name>
</gene>
<dbReference type="PANTHER" id="PTHR10094:SF25">
    <property type="entry name" value="SCP2 STEROL-BINDING DOMAIN-CONTAINING PROTEIN 1"/>
    <property type="match status" value="1"/>
</dbReference>
<organism evidence="2 3">
    <name type="scientific">Ureibacillus massiliensis 4400831 = CIP 108448 = CCUG 49529</name>
    <dbReference type="NCBI Taxonomy" id="1211035"/>
    <lineage>
        <taxon>Bacteria</taxon>
        <taxon>Bacillati</taxon>
        <taxon>Bacillota</taxon>
        <taxon>Bacilli</taxon>
        <taxon>Bacillales</taxon>
        <taxon>Caryophanaceae</taxon>
        <taxon>Ureibacillus</taxon>
    </lineage>
</organism>
<dbReference type="eggNOG" id="COG3255">
    <property type="taxonomic scope" value="Bacteria"/>
</dbReference>
<dbReference type="RefSeq" id="WP_036178262.1">
    <property type="nucleotide sequence ID" value="NZ_AVCZ01000033.1"/>
</dbReference>
<accession>A0A0A3IYQ7</accession>
<reference evidence="2 3" key="1">
    <citation type="submission" date="2014-02" db="EMBL/GenBank/DDBJ databases">
        <title>Draft genome sequence of Lysinibacillus massiliensis CCUG 49529.</title>
        <authorList>
            <person name="Zhang F."/>
            <person name="Wang G."/>
            <person name="Zhang L."/>
        </authorList>
    </citation>
    <scope>NUCLEOTIDE SEQUENCE [LARGE SCALE GENOMIC DNA]</scope>
    <source>
        <strain evidence="2 3">CCUG 49529</strain>
    </source>
</reference>
<sequence length="106" mass="11794">MAIAALTNLINKIENDGAGLKGYEKVIQFEFTDLSEKYNVQFMGDKATLVGDQEKIACTVQITSDNFEKLISGELNPQTAFFFGKIKAKGDMAQLLKLSSILDYYQ</sequence>